<evidence type="ECO:0000313" key="2">
    <source>
        <dbReference type="EMBL" id="QHN35421.1"/>
    </source>
</evidence>
<dbReference type="InterPro" id="IPR029058">
    <property type="entry name" value="AB_hydrolase_fold"/>
</dbReference>
<dbReference type="SUPFAM" id="SSF53474">
    <property type="entry name" value="alpha/beta-Hydrolases"/>
    <property type="match status" value="1"/>
</dbReference>
<accession>A0ABX6IJ91</accession>
<sequence length="303" mass="32026">MIRSAVRPVIATVTAVAAVLLTVVAPASAAPKPYPVSYDALGSFIAGSLVADVPPPGANIRTCHSATHPTPVILVHGFSANQNGSWRAIAPILANDGYCVFTLNMGQTSLSRPLGIGHIESLSTSATQLSTFADQVRVWTGAQKVDLITHSAGGAVANILLHDLNGATKVRHVINVGGVLSGFPEVHGMAMIDIPALKAPLLEICPGCGDLDDRDRYQSLKAPIPHVRYTNIATMNDELVTPYRNAHLPAAPNVANITVQKVCPGSIVGHIGLLYDRGVITMIRNSLDPDRRRPVRCEPGFPL</sequence>
<reference evidence="2" key="1">
    <citation type="journal article" date="2021" name="Nat. Microbiol.">
        <title>Cocultivation of an ultrasmall environmental parasitic bacterium with lytic ability against bacteria associated with wastewater foams.</title>
        <authorList>
            <person name="Batinovic S."/>
            <person name="Rose J.J.A."/>
            <person name="Ratcliffe J."/>
            <person name="Seviour R.J."/>
            <person name="Petrovski S."/>
        </authorList>
    </citation>
    <scope>NUCLEOTIDE SEQUENCE</scope>
    <source>
        <strain evidence="2">CON9</strain>
    </source>
</reference>
<protein>
    <submittedName>
        <fullName evidence="2">Alpha/beta fold hydrolase</fullName>
    </submittedName>
</protein>
<dbReference type="Pfam" id="PF01674">
    <property type="entry name" value="Lipase_2"/>
    <property type="match status" value="1"/>
</dbReference>
<gene>
    <name evidence="2" type="ORF">GII31_11515</name>
</gene>
<organism evidence="2 3">
    <name type="scientific">Gordonia pseudamarae</name>
    <dbReference type="NCBI Taxonomy" id="2831662"/>
    <lineage>
        <taxon>Bacteria</taxon>
        <taxon>Bacillati</taxon>
        <taxon>Actinomycetota</taxon>
        <taxon>Actinomycetes</taxon>
        <taxon>Mycobacteriales</taxon>
        <taxon>Gordoniaceae</taxon>
        <taxon>Gordonia</taxon>
    </lineage>
</organism>
<dbReference type="GO" id="GO:0016787">
    <property type="term" value="F:hydrolase activity"/>
    <property type="evidence" value="ECO:0007669"/>
    <property type="project" value="UniProtKB-KW"/>
</dbReference>
<evidence type="ECO:0000256" key="1">
    <source>
        <dbReference type="SAM" id="SignalP"/>
    </source>
</evidence>
<proteinExistence type="predicted"/>
<evidence type="ECO:0000313" key="3">
    <source>
        <dbReference type="Proteomes" id="UP001059836"/>
    </source>
</evidence>
<name>A0ABX6IJ91_9ACTN</name>
<dbReference type="EMBL" id="CP045809">
    <property type="protein sequence ID" value="QHN35421.1"/>
    <property type="molecule type" value="Genomic_DNA"/>
</dbReference>
<feature type="signal peptide" evidence="1">
    <location>
        <begin position="1"/>
        <end position="29"/>
    </location>
</feature>
<dbReference type="Proteomes" id="UP001059836">
    <property type="component" value="Chromosome"/>
</dbReference>
<dbReference type="Gene3D" id="3.40.50.1820">
    <property type="entry name" value="alpha/beta hydrolase"/>
    <property type="match status" value="1"/>
</dbReference>
<keyword evidence="2" id="KW-0378">Hydrolase</keyword>
<keyword evidence="1" id="KW-0732">Signal</keyword>
<dbReference type="RefSeq" id="WP_213243216.1">
    <property type="nucleotide sequence ID" value="NZ_CP045806.1"/>
</dbReference>
<dbReference type="InterPro" id="IPR002918">
    <property type="entry name" value="Lipase_EstA/Esterase_EstB"/>
</dbReference>
<feature type="chain" id="PRO_5045540669" evidence="1">
    <location>
        <begin position="30"/>
        <end position="303"/>
    </location>
</feature>
<keyword evidence="3" id="KW-1185">Reference proteome</keyword>